<evidence type="ECO:0000256" key="5">
    <source>
        <dbReference type="ARBA" id="ARBA00022692"/>
    </source>
</evidence>
<proteinExistence type="inferred from homology"/>
<keyword evidence="13" id="KW-0807">Transducer</keyword>
<feature type="transmembrane region" description="Helical" evidence="18">
    <location>
        <begin position="1305"/>
        <end position="1328"/>
    </location>
</feature>
<dbReference type="InterPro" id="IPR058857">
    <property type="entry name" value="GAIN_ADGRG2/6"/>
</dbReference>
<dbReference type="OrthoDB" id="10037534at2759"/>
<dbReference type="FunFam" id="2.60.220.50:FF:000003">
    <property type="entry name" value="adhesion G-protein coupled receptor G2 isoform X2"/>
    <property type="match status" value="1"/>
</dbReference>
<feature type="compositionally biased region" description="Polar residues" evidence="17">
    <location>
        <begin position="486"/>
        <end position="497"/>
    </location>
</feature>
<evidence type="ECO:0000313" key="22">
    <source>
        <dbReference type="Proteomes" id="UP000694389"/>
    </source>
</evidence>
<dbReference type="InterPro" id="IPR011049">
    <property type="entry name" value="Serralysin-like_metalloprot_C"/>
</dbReference>
<dbReference type="InterPro" id="IPR000203">
    <property type="entry name" value="GPS"/>
</dbReference>
<dbReference type="InterPro" id="IPR000832">
    <property type="entry name" value="GPCR_2_secretin-like"/>
</dbReference>
<dbReference type="Ensembl" id="ENSDLAT00005068158.1">
    <property type="protein sequence ID" value="ENSDLAP00005067379.1"/>
    <property type="gene ID" value="ENSDLAG00005028315.1"/>
</dbReference>
<dbReference type="FunFam" id="1.20.1070.10:FF:000043">
    <property type="entry name" value="adhesion G-protein coupled receptor G2 isoform X1"/>
    <property type="match status" value="1"/>
</dbReference>
<evidence type="ECO:0000313" key="21">
    <source>
        <dbReference type="Ensembl" id="ENSDLAP00005067379.1"/>
    </source>
</evidence>
<comment type="similarity">
    <text evidence="2">Belongs to the G-protein coupled receptor 2 family. Adhesion G-protein coupled receptor (ADGR) subfamily.</text>
</comment>
<organism evidence="21 22">
    <name type="scientific">Dicentrarchus labrax</name>
    <name type="common">European seabass</name>
    <name type="synonym">Morone labrax</name>
    <dbReference type="NCBI Taxonomy" id="13489"/>
    <lineage>
        <taxon>Eukaryota</taxon>
        <taxon>Metazoa</taxon>
        <taxon>Chordata</taxon>
        <taxon>Craniata</taxon>
        <taxon>Vertebrata</taxon>
        <taxon>Euteleostomi</taxon>
        <taxon>Actinopterygii</taxon>
        <taxon>Neopterygii</taxon>
        <taxon>Teleostei</taxon>
        <taxon>Neoteleostei</taxon>
        <taxon>Acanthomorphata</taxon>
        <taxon>Eupercaria</taxon>
        <taxon>Moronidae</taxon>
        <taxon>Dicentrarchus</taxon>
    </lineage>
</organism>
<dbReference type="PANTHER" id="PTHR12011:SF264">
    <property type="entry name" value="ADHESION G-PROTEIN COUPLED RECEPTOR G2"/>
    <property type="match status" value="1"/>
</dbReference>
<keyword evidence="9 18" id="KW-0472">Membrane</keyword>
<evidence type="ECO:0000256" key="7">
    <source>
        <dbReference type="ARBA" id="ARBA00022989"/>
    </source>
</evidence>
<evidence type="ECO:0000256" key="14">
    <source>
        <dbReference type="ARBA" id="ARBA00069918"/>
    </source>
</evidence>
<dbReference type="Proteomes" id="UP000694389">
    <property type="component" value="Unassembled WGS sequence"/>
</dbReference>
<dbReference type="InterPro" id="IPR046338">
    <property type="entry name" value="GAIN_dom_sf"/>
</dbReference>
<evidence type="ECO:0000256" key="1">
    <source>
        <dbReference type="ARBA" id="ARBA00004424"/>
    </source>
</evidence>
<keyword evidence="5 18" id="KW-0812">Transmembrane</keyword>
<reference evidence="21" key="2">
    <citation type="submission" date="2025-09" db="UniProtKB">
        <authorList>
            <consortium name="Ensembl"/>
        </authorList>
    </citation>
    <scope>IDENTIFICATION</scope>
</reference>
<feature type="transmembrane region" description="Helical" evidence="18">
    <location>
        <begin position="1376"/>
        <end position="1397"/>
    </location>
</feature>
<dbReference type="InterPro" id="IPR017983">
    <property type="entry name" value="GPCR_2_secretin-like_CS"/>
</dbReference>
<dbReference type="SMART" id="SM00303">
    <property type="entry name" value="GPS"/>
    <property type="match status" value="1"/>
</dbReference>
<comment type="subcellular location">
    <subcellularLocation>
        <location evidence="1">Apical cell membrane</location>
        <topology evidence="1">Multi-pass membrane protein</topology>
    </subcellularLocation>
</comment>
<dbReference type="InterPro" id="IPR017981">
    <property type="entry name" value="GPCR_2-like_7TM"/>
</dbReference>
<evidence type="ECO:0000256" key="17">
    <source>
        <dbReference type="SAM" id="MobiDB-lite"/>
    </source>
</evidence>
<evidence type="ECO:0000256" key="18">
    <source>
        <dbReference type="SAM" id="Phobius"/>
    </source>
</evidence>
<comment type="subunit">
    <text evidence="16">Heterodimer of 2 chains generated by proteolytic processing; the large extracellular N-terminal fragment and the membrane-bound C-terminal fragment predominantly remain associated and non-covalently linked. Interacts with CFTR.</text>
</comment>
<evidence type="ECO:0000256" key="6">
    <source>
        <dbReference type="ARBA" id="ARBA00022729"/>
    </source>
</evidence>
<dbReference type="GeneTree" id="ENSGT00940000164851"/>
<feature type="region of interest" description="Disordered" evidence="17">
    <location>
        <begin position="486"/>
        <end position="514"/>
    </location>
</feature>
<dbReference type="PROSITE" id="PS50221">
    <property type="entry name" value="GAIN_B"/>
    <property type="match status" value="1"/>
</dbReference>
<protein>
    <recommendedName>
        <fullName evidence="14">Adhesion G-protein coupled receptor G2</fullName>
    </recommendedName>
    <alternativeName>
        <fullName evidence="15">G-protein coupled receptor 64</fullName>
    </alternativeName>
</protein>
<keyword evidence="8" id="KW-0297">G-protein coupled receptor</keyword>
<dbReference type="PANTHER" id="PTHR12011">
    <property type="entry name" value="ADHESION G-PROTEIN COUPLED RECEPTOR"/>
    <property type="match status" value="1"/>
</dbReference>
<keyword evidence="12" id="KW-0325">Glycoprotein</keyword>
<evidence type="ECO:0000256" key="3">
    <source>
        <dbReference type="ARBA" id="ARBA00022475"/>
    </source>
</evidence>
<dbReference type="Gene3D" id="2.150.10.10">
    <property type="entry name" value="Serralysin-like metalloprotease, C-terminal"/>
    <property type="match status" value="1"/>
</dbReference>
<feature type="domain" description="G-protein coupled receptors family 2 profile 2" evidence="20">
    <location>
        <begin position="1268"/>
        <end position="1524"/>
    </location>
</feature>
<evidence type="ECO:0000256" key="11">
    <source>
        <dbReference type="ARBA" id="ARBA00023170"/>
    </source>
</evidence>
<feature type="transmembrane region" description="Helical" evidence="18">
    <location>
        <begin position="1501"/>
        <end position="1523"/>
    </location>
</feature>
<feature type="transmembrane region" description="Helical" evidence="18">
    <location>
        <begin position="1340"/>
        <end position="1364"/>
    </location>
</feature>
<dbReference type="OMA" id="YFCVIFI"/>
<evidence type="ECO:0000259" key="19">
    <source>
        <dbReference type="PROSITE" id="PS50221"/>
    </source>
</evidence>
<dbReference type="RefSeq" id="XP_051257106.1">
    <property type="nucleotide sequence ID" value="XM_051401146.1"/>
</dbReference>
<keyword evidence="7 18" id="KW-1133">Transmembrane helix</keyword>
<dbReference type="PROSITE" id="PS50261">
    <property type="entry name" value="G_PROTEIN_RECEP_F2_4"/>
    <property type="match status" value="1"/>
</dbReference>
<sequence>MFHENENKVPSRCSDGPSGWHMFAPSVRMKKPSSHVRHPHWLYIQLLVVILAGQASCNQTSAAPSLFSATTNAPTSVYYFVHVTVDVNGKEKNASEIKAWLVQVFQNNLESCLSPNREETTALPTSPQTTSASTYETTLNTTAATSQSNITTTAETSTTLLTNNTTTADTSTALLSNNTTTAATSTALLSNTTTTAATSTALLSNNTTTAATSTALQSNNTTTADTSTALLSNNTTTAATSTALLSNNTTTAATSTALLSNNTTTAATSTALQSNNTTTADTSTALLSNNTTTAATSTALLSNNTTTAAISTALLSNNTTAAATLTTLKPISTTAAATSTALLSNNTTAAATLTTLKPVSTTAAATLTTLKSVSTTAAATLTTLKPISTTAAATLTTLKPISTSAAATLTTLKPISTTAAATLTTLKPISTSAAATLTTLKPISTSAAATLTTLKPVSTSAAATLTTLKPISTTAAATNQLTTVAPTTTSLPNSSVTAKVPGSGGKDNPNPNSNSIKRVAREILVAVPQTSGVTSDNTTGLFQGIEVTCAMETAIRNTNCTLMLKLKQSIPPCCILRTLCAANKTSSNITVVGKKADRTSELQNECNSNPPEENSCIYTGQTGAACEESGPVYKVVQHNSTQCEDKENDSCSCSAYCKRTDAYYTFNVLLNDPTMEDLNISTLINNLTHPPACSSNVSCPLSIIASEYKDAIVICGSLPINCKVILNFAHMVPICPLAAAVMNVIQSEEQITYNGLVTRAAICGNYSDNPLNSQLTYVKVNLKPANFCMTIEDSDILNCQNGQNVLVLLEEECVPQPFITPSPHVTTAQPNTTTSSVNVTSSPLNTTAEALNATTTAPNVTATLNTTTIAPNATTIAPNVTATLNTTTIAPNATTTAPNVTATLNTTTIAPNATTTAPNVTATLNTTTIAPNATTTAPNVTATLNTTTIAPNATTTAPNVTATLNTATTTTNVSVTPSEIPTTTESADSQANALLEMTRDVSMLNSSQVDQLVSQLENLLSGPNVSLALGNTSVHIVSNLLGASPETLSDSSNRIIGIVDTVALKLVLDDQPETLLSPAVAVSVKPADGTNFQETFFSISDPNNVQVRGVPRLRRSVRADSSIPQGSIRLPPSLTQDLTSEQQQLASRVQFNFYQESTVFQDKSLGERKLNSGILGASVANLSIKGLQDDVVIHLRNTAPVPGNFVAQCVFWDFTFNDGSGGWNSNGCSVRNSTDNETICGCNHLTSFAILLDLSREPLTSRLQATILTFITYIGCGISAIFLSITLLTYLAFGKLRKDIPSKILIQLCTALLLLNLVFLVDAWLALYPDAVGLCISTAWFLHYFLLVTFTWMGLEAVHMYLALVKVFNSYISHYMLKFSLVGWGVPMIVVIIVIAIDKDNYGLVSYGKFPDGTSDDFCWLKNDIAFYVAVVAYFCVIFLFNLVMFTVVLVQLCRIKRQNPHNSSHRTTMQDARSVVGITILLGLTWGFAFFAWGPVNLPFMYLFAIFNSLQGFFIFVFHCAVKENVRKQWRTYLCCGRMRLAENSEWSRTATQKTVKKSSVTRVTSLHSSNSSTSNNSSNSSTFLVSDSSELNGIGSPFEDRTITADEDPSMDVILNELNSQHRNR</sequence>
<evidence type="ECO:0000256" key="4">
    <source>
        <dbReference type="ARBA" id="ARBA00022553"/>
    </source>
</evidence>
<dbReference type="GO" id="GO:0016324">
    <property type="term" value="C:apical plasma membrane"/>
    <property type="evidence" value="ECO:0007669"/>
    <property type="project" value="UniProtKB-SubCell"/>
</dbReference>
<dbReference type="Pfam" id="PF01825">
    <property type="entry name" value="GPS"/>
    <property type="match status" value="1"/>
</dbReference>
<keyword evidence="10" id="KW-1015">Disulfide bond</keyword>
<keyword evidence="6" id="KW-0732">Signal</keyword>
<dbReference type="Pfam" id="PF00002">
    <property type="entry name" value="7tm_2"/>
    <property type="match status" value="1"/>
</dbReference>
<dbReference type="Pfam" id="PF26574">
    <property type="entry name" value="GAIN_ADGRG2"/>
    <property type="match status" value="1"/>
</dbReference>
<evidence type="ECO:0000259" key="20">
    <source>
        <dbReference type="PROSITE" id="PS50261"/>
    </source>
</evidence>
<evidence type="ECO:0000256" key="13">
    <source>
        <dbReference type="ARBA" id="ARBA00023224"/>
    </source>
</evidence>
<name>A0A8P4JXR2_DICLA</name>
<accession>A0A8P4JXR2</accession>
<gene>
    <name evidence="21" type="primary">LOC127364045</name>
</gene>
<keyword evidence="22" id="KW-1185">Reference proteome</keyword>
<evidence type="ECO:0000256" key="10">
    <source>
        <dbReference type="ARBA" id="ARBA00023157"/>
    </source>
</evidence>
<evidence type="ECO:0000256" key="2">
    <source>
        <dbReference type="ARBA" id="ARBA00007343"/>
    </source>
</evidence>
<feature type="transmembrane region" description="Helical" evidence="18">
    <location>
        <begin position="1425"/>
        <end position="1454"/>
    </location>
</feature>
<dbReference type="InterPro" id="IPR057244">
    <property type="entry name" value="GAIN_B"/>
</dbReference>
<dbReference type="GO" id="GO:0007166">
    <property type="term" value="P:cell surface receptor signaling pathway"/>
    <property type="evidence" value="ECO:0007669"/>
    <property type="project" value="InterPro"/>
</dbReference>
<evidence type="ECO:0000256" key="8">
    <source>
        <dbReference type="ARBA" id="ARBA00023040"/>
    </source>
</evidence>
<keyword evidence="11" id="KW-0675">Receptor</keyword>
<feature type="transmembrane region" description="Helical" evidence="18">
    <location>
        <begin position="1270"/>
        <end position="1293"/>
    </location>
</feature>
<reference evidence="21" key="1">
    <citation type="submission" date="2025-08" db="UniProtKB">
        <authorList>
            <consortium name="Ensembl"/>
        </authorList>
    </citation>
    <scope>IDENTIFICATION</scope>
</reference>
<dbReference type="Gene3D" id="1.20.1070.10">
    <property type="entry name" value="Rhodopsin 7-helix transmembrane proteins"/>
    <property type="match status" value="1"/>
</dbReference>
<evidence type="ECO:0000256" key="15">
    <source>
        <dbReference type="ARBA" id="ARBA00083924"/>
    </source>
</evidence>
<feature type="transmembrane region" description="Helical" evidence="18">
    <location>
        <begin position="1475"/>
        <end position="1495"/>
    </location>
</feature>
<keyword evidence="3" id="KW-1003">Cell membrane</keyword>
<dbReference type="GO" id="GO:0007189">
    <property type="term" value="P:adenylate cyclase-activating G protein-coupled receptor signaling pathway"/>
    <property type="evidence" value="ECO:0007669"/>
    <property type="project" value="TreeGrafter"/>
</dbReference>
<dbReference type="GeneID" id="127364045"/>
<dbReference type="Gene3D" id="2.60.220.50">
    <property type="match status" value="1"/>
</dbReference>
<evidence type="ECO:0000256" key="12">
    <source>
        <dbReference type="ARBA" id="ARBA00023180"/>
    </source>
</evidence>
<feature type="domain" description="GAIN-B" evidence="19">
    <location>
        <begin position="1095"/>
        <end position="1258"/>
    </location>
</feature>
<evidence type="ECO:0000256" key="16">
    <source>
        <dbReference type="ARBA" id="ARBA00093560"/>
    </source>
</evidence>
<evidence type="ECO:0000256" key="9">
    <source>
        <dbReference type="ARBA" id="ARBA00023136"/>
    </source>
</evidence>
<keyword evidence="4" id="KW-0597">Phosphoprotein</keyword>
<dbReference type="PROSITE" id="PS00650">
    <property type="entry name" value="G_PROTEIN_RECEP_F2_2"/>
    <property type="match status" value="1"/>
</dbReference>
<dbReference type="PRINTS" id="PR00249">
    <property type="entry name" value="GPCRSECRETIN"/>
</dbReference>
<dbReference type="SUPFAM" id="SSF81321">
    <property type="entry name" value="Family A G protein-coupled receptor-like"/>
    <property type="match status" value="1"/>
</dbReference>
<dbReference type="GO" id="GO:0004930">
    <property type="term" value="F:G protein-coupled receptor activity"/>
    <property type="evidence" value="ECO:0007669"/>
    <property type="project" value="UniProtKB-KW"/>
</dbReference>